<evidence type="ECO:0000313" key="1">
    <source>
        <dbReference type="EMBL" id="MEE1886476.1"/>
    </source>
</evidence>
<dbReference type="Proteomes" id="UP001354227">
    <property type="component" value="Unassembled WGS sequence"/>
</dbReference>
<dbReference type="EMBL" id="JAZDCT010000002">
    <property type="protein sequence ID" value="MEE1886476.1"/>
    <property type="molecule type" value="Genomic_DNA"/>
</dbReference>
<proteinExistence type="predicted"/>
<keyword evidence="2" id="KW-1185">Reference proteome</keyword>
<sequence>MRRILLLGLVACMVAGIVCALDATTLIGPLHPWPVGLISGVGELFRSP</sequence>
<comment type="caution">
    <text evidence="1">The sequence shown here is derived from an EMBL/GenBank/DDBJ whole genome shotgun (WGS) entry which is preliminary data.</text>
</comment>
<protein>
    <submittedName>
        <fullName evidence="1">Uncharacterized protein</fullName>
    </submittedName>
</protein>
<organism evidence="1 2">
    <name type="scientific">Pseudomonas carassii</name>
    <dbReference type="NCBI Taxonomy" id="3115855"/>
    <lineage>
        <taxon>Bacteria</taxon>
        <taxon>Pseudomonadati</taxon>
        <taxon>Pseudomonadota</taxon>
        <taxon>Gammaproteobacteria</taxon>
        <taxon>Pseudomonadales</taxon>
        <taxon>Pseudomonadaceae</taxon>
        <taxon>Pseudomonas</taxon>
    </lineage>
</organism>
<accession>A0ABU7H5F0</accession>
<dbReference type="RefSeq" id="WP_330102550.1">
    <property type="nucleotide sequence ID" value="NZ_JAZDCT010000002.1"/>
</dbReference>
<gene>
    <name evidence="1" type="ORF">V0R62_02300</name>
</gene>
<name>A0ABU7H5F0_9PSED</name>
<evidence type="ECO:0000313" key="2">
    <source>
        <dbReference type="Proteomes" id="UP001354227"/>
    </source>
</evidence>
<reference evidence="1" key="1">
    <citation type="submission" date="2024-01" db="EMBL/GenBank/DDBJ databases">
        <title>Unpublished Manusciprt.</title>
        <authorList>
            <person name="Duman M."/>
            <person name="Valdes E.G."/>
            <person name="Ajmi N."/>
            <person name="Altun S."/>
            <person name="Saticioglu I.B."/>
        </authorList>
    </citation>
    <scope>NUCLEOTIDE SEQUENCE</scope>
    <source>
        <strain evidence="1">137P</strain>
    </source>
</reference>